<evidence type="ECO:0000256" key="1">
    <source>
        <dbReference type="SAM" id="MobiDB-lite"/>
    </source>
</evidence>
<gene>
    <name evidence="2" type="ORF">FZU14_09710</name>
    <name evidence="3" type="ORF">HIE29_001838</name>
</gene>
<dbReference type="Proteomes" id="UP000531962">
    <property type="component" value="Unassembled WGS sequence"/>
</dbReference>
<dbReference type="AlphaFoldDB" id="A0A3L1FC46"/>
<sequence>MYRHKGIPFQATRILQSPEGVSLRSLKHWLAVTRRRSSQTAGTLAGHPKMTVWSRKPPSQTTGRLVGRRSDKLAFKL</sequence>
<proteinExistence type="predicted"/>
<dbReference type="Proteomes" id="UP000843571">
    <property type="component" value="Unassembled WGS sequence"/>
</dbReference>
<reference evidence="2 4" key="2">
    <citation type="submission" date="2019-08" db="EMBL/GenBank/DDBJ databases">
        <authorList>
            <consortium name="NARMS: The National Antimicrobial Resistance Monitoring System"/>
        </authorList>
    </citation>
    <scope>NUCLEOTIDE SEQUENCE [LARGE SCALE GENOMIC DNA]</scope>
    <source>
        <strain evidence="2 4">19MD07CB01-EC</strain>
    </source>
</reference>
<dbReference type="EMBL" id="AASKVF010000010">
    <property type="protein sequence ID" value="EFD6884493.1"/>
    <property type="molecule type" value="Genomic_DNA"/>
</dbReference>
<organism evidence="3">
    <name type="scientific">Escherichia coli</name>
    <dbReference type="NCBI Taxonomy" id="562"/>
    <lineage>
        <taxon>Bacteria</taxon>
        <taxon>Pseudomonadati</taxon>
        <taxon>Pseudomonadota</taxon>
        <taxon>Gammaproteobacteria</taxon>
        <taxon>Enterobacterales</taxon>
        <taxon>Enterobacteriaceae</taxon>
        <taxon>Escherichia</taxon>
    </lineage>
</organism>
<accession>A0A3L1FC46</accession>
<comment type="caution">
    <text evidence="3">The sequence shown here is derived from an EMBL/GenBank/DDBJ whole genome shotgun (WGS) entry which is preliminary data.</text>
</comment>
<reference evidence="3" key="1">
    <citation type="journal article" date="2018" name="Genome Biol.">
        <title>SKESA: strategic k-mer extension for scrupulous assemblies.</title>
        <authorList>
            <person name="Souvorov A."/>
            <person name="Agarwala R."/>
            <person name="Lipman D.J."/>
        </authorList>
    </citation>
    <scope>NUCLEOTIDE SEQUENCE [LARGE SCALE GENOMIC DNA]</scope>
    <source>
        <strain evidence="3">C0382</strain>
    </source>
</reference>
<reference evidence="3" key="3">
    <citation type="submission" date="2020-01" db="EMBL/GenBank/DDBJ databases">
        <authorList>
            <consortium name="NCBI Pathogen Detection Project"/>
        </authorList>
    </citation>
    <scope>NUCLEOTIDE SEQUENCE</scope>
    <source>
        <strain evidence="3">C0382</strain>
    </source>
</reference>
<evidence type="ECO:0000313" key="3">
    <source>
        <dbReference type="EMBL" id="HAH7768425.1"/>
    </source>
</evidence>
<dbReference type="EMBL" id="DABCJL010000003">
    <property type="protein sequence ID" value="HAH7768425.1"/>
    <property type="molecule type" value="Genomic_DNA"/>
</dbReference>
<evidence type="ECO:0000313" key="2">
    <source>
        <dbReference type="EMBL" id="EFD6884493.1"/>
    </source>
</evidence>
<name>A0A3L1FC46_ECOLX</name>
<feature type="region of interest" description="Disordered" evidence="1">
    <location>
        <begin position="37"/>
        <end position="69"/>
    </location>
</feature>
<protein>
    <submittedName>
        <fullName evidence="3">Uncharacterized protein</fullName>
    </submittedName>
</protein>
<evidence type="ECO:0000313" key="4">
    <source>
        <dbReference type="Proteomes" id="UP000531962"/>
    </source>
</evidence>